<keyword evidence="3" id="KW-1185">Reference proteome</keyword>
<reference evidence="2" key="2">
    <citation type="submission" date="2018-05" db="EMBL/GenBank/DDBJ databases">
        <title>OmerRS3 (Oryza meridionalis Reference Sequence Version 3).</title>
        <authorList>
            <person name="Zhang J."/>
            <person name="Kudrna D."/>
            <person name="Lee S."/>
            <person name="Talag J."/>
            <person name="Welchert J."/>
            <person name="Wing R.A."/>
        </authorList>
    </citation>
    <scope>NUCLEOTIDE SEQUENCE [LARGE SCALE GENOMIC DNA]</scope>
    <source>
        <strain evidence="2">cv. OR44</strain>
    </source>
</reference>
<evidence type="ECO:0000313" key="3">
    <source>
        <dbReference type="Proteomes" id="UP000008021"/>
    </source>
</evidence>
<feature type="compositionally biased region" description="Basic residues" evidence="1">
    <location>
        <begin position="40"/>
        <end position="53"/>
    </location>
</feature>
<name>A0A0E0EJR3_9ORYZ</name>
<evidence type="ECO:0000256" key="1">
    <source>
        <dbReference type="SAM" id="MobiDB-lite"/>
    </source>
</evidence>
<dbReference type="AlphaFoldDB" id="A0A0E0EJR3"/>
<accession>A0A0E0EJR3</accession>
<organism evidence="2">
    <name type="scientific">Oryza meridionalis</name>
    <dbReference type="NCBI Taxonomy" id="40149"/>
    <lineage>
        <taxon>Eukaryota</taxon>
        <taxon>Viridiplantae</taxon>
        <taxon>Streptophyta</taxon>
        <taxon>Embryophyta</taxon>
        <taxon>Tracheophyta</taxon>
        <taxon>Spermatophyta</taxon>
        <taxon>Magnoliopsida</taxon>
        <taxon>Liliopsida</taxon>
        <taxon>Poales</taxon>
        <taxon>Poaceae</taxon>
        <taxon>BOP clade</taxon>
        <taxon>Oryzoideae</taxon>
        <taxon>Oryzeae</taxon>
        <taxon>Oryzinae</taxon>
        <taxon>Oryza</taxon>
    </lineage>
</organism>
<feature type="compositionally biased region" description="Basic and acidic residues" evidence="1">
    <location>
        <begin position="264"/>
        <end position="276"/>
    </location>
</feature>
<feature type="region of interest" description="Disordered" evidence="1">
    <location>
        <begin position="487"/>
        <end position="533"/>
    </location>
</feature>
<sequence length="696" mass="77472">MATGDDKPPSLDADIDMADLATLDAPASSDAGAGAGAARFRPRAKGKPKPKPKPKPEPKAEDSKLKAEDSIPKPKPEEPKPEAAAPMEDSMEVDGVGPSASASAEGVGAEEVEDEEDYVLREIDVYFTPKPFDEDTMLYVMQYPLRPCWRPYELNEICKEVRVKPLSSKVEVDLDINTECENYDPEVPLPSRLTEQTLSSSKAADVADYAVGVLRGNLVHLNHIDAVMQLRPSMLHVNSGRSNARQAHGGASSDASGSTMPSVKRNEHSEDSKDCTEESEPWISLTYQQAGSNVARKYHAEMVSDDGGPIDFTMSTSDYVMSLCPGGSTNSRDKNKSHAIREMLKLPLEERLKKWFTEVSQVNQFDALMHLAPLYSEDDVLKVLPVYADLVRGLWVCKSSLLFDDGYAWKRDRILLEFRKKDSIPLKDIHRIIKVKLDDNLKKKFLYPLCKIRAKLEDCKFVLPVDSSFIRRYPHIVKEQDHAWSVRETTMRESQETSSNTEARKTKNTTKSNIPSKGPDPNMNKARDGPVQGNENLVHSVLDTIFTANKVRSIQAIRRDLRQLAAKYASDRKDGPKLQALSNAATNCASFPLVDLQKSLNQVAVPVHGVYVAKPAKPNSPRNILIKLFRDKDPDSKLTKQEILDCAANHLKKGLNEKDYHQAVTEVCILTEDGHLSYGNQYISISDLGLLQVHNI</sequence>
<reference evidence="2" key="1">
    <citation type="submission" date="2015-04" db="UniProtKB">
        <authorList>
            <consortium name="EnsemblPlants"/>
        </authorList>
    </citation>
    <scope>IDENTIFICATION</scope>
</reference>
<dbReference type="STRING" id="40149.A0A0E0EJR3"/>
<feature type="region of interest" description="Disordered" evidence="1">
    <location>
        <begin position="239"/>
        <end position="280"/>
    </location>
</feature>
<evidence type="ECO:0008006" key="4">
    <source>
        <dbReference type="Google" id="ProtNLM"/>
    </source>
</evidence>
<dbReference type="Pfam" id="PF04801">
    <property type="entry name" value="RPC5"/>
    <property type="match status" value="1"/>
</dbReference>
<dbReference type="PANTHER" id="PTHR12069:SF0">
    <property type="entry name" value="DNA-DIRECTED RNA POLYMERASE III SUBUNIT RPC5"/>
    <property type="match status" value="1"/>
</dbReference>
<dbReference type="Gramene" id="OMERI08G07700.1">
    <property type="protein sequence ID" value="OMERI08G07700.1"/>
    <property type="gene ID" value="OMERI08G07700"/>
</dbReference>
<proteinExistence type="predicted"/>
<feature type="compositionally biased region" description="Basic and acidic residues" evidence="1">
    <location>
        <begin position="54"/>
        <end position="81"/>
    </location>
</feature>
<feature type="compositionally biased region" description="Low complexity" evidence="1">
    <location>
        <begin position="95"/>
        <end position="107"/>
    </location>
</feature>
<feature type="compositionally biased region" description="Low complexity" evidence="1">
    <location>
        <begin position="247"/>
        <end position="258"/>
    </location>
</feature>
<evidence type="ECO:0000313" key="2">
    <source>
        <dbReference type="EnsemblPlants" id="OMERI08G07700.1"/>
    </source>
</evidence>
<dbReference type="Proteomes" id="UP000008021">
    <property type="component" value="Chromosome 8"/>
</dbReference>
<dbReference type="PANTHER" id="PTHR12069">
    <property type="entry name" value="DNA-DIRECTED RNA POLYMERASES III 80 KDA POLYPEPTIDE RNA POLYMERASE III SUBUNIT 5"/>
    <property type="match status" value="1"/>
</dbReference>
<feature type="region of interest" description="Disordered" evidence="1">
    <location>
        <begin position="26"/>
        <end position="115"/>
    </location>
</feature>
<feature type="compositionally biased region" description="Low complexity" evidence="1">
    <location>
        <begin position="26"/>
        <end position="39"/>
    </location>
</feature>
<dbReference type="GO" id="GO:0005666">
    <property type="term" value="C:RNA polymerase III complex"/>
    <property type="evidence" value="ECO:0007669"/>
    <property type="project" value="TreeGrafter"/>
</dbReference>
<dbReference type="EnsemblPlants" id="OMERI08G07700.1">
    <property type="protein sequence ID" value="OMERI08G07700.1"/>
    <property type="gene ID" value="OMERI08G07700"/>
</dbReference>
<dbReference type="GO" id="GO:0042797">
    <property type="term" value="P:tRNA transcription by RNA polymerase III"/>
    <property type="evidence" value="ECO:0007669"/>
    <property type="project" value="TreeGrafter"/>
</dbReference>
<dbReference type="InterPro" id="IPR006886">
    <property type="entry name" value="RNA_pol_III_Rpc5"/>
</dbReference>
<dbReference type="eggNOG" id="KOG2354">
    <property type="taxonomic scope" value="Eukaryota"/>
</dbReference>
<protein>
    <recommendedName>
        <fullName evidence="4">DNA-directed RNA polymerase III subunit RPC5</fullName>
    </recommendedName>
</protein>